<dbReference type="AlphaFoldDB" id="A0A3M7QLW2"/>
<comment type="caution">
    <text evidence="1">The sequence shown here is derived from an EMBL/GenBank/DDBJ whole genome shotgun (WGS) entry which is preliminary data.</text>
</comment>
<gene>
    <name evidence="1" type="ORF">BpHYR1_016567</name>
</gene>
<evidence type="ECO:0000313" key="2">
    <source>
        <dbReference type="Proteomes" id="UP000276133"/>
    </source>
</evidence>
<reference evidence="1 2" key="1">
    <citation type="journal article" date="2018" name="Sci. Rep.">
        <title>Genomic signatures of local adaptation to the degree of environmental predictability in rotifers.</title>
        <authorList>
            <person name="Franch-Gras L."/>
            <person name="Hahn C."/>
            <person name="Garcia-Roger E.M."/>
            <person name="Carmona M.J."/>
            <person name="Serra M."/>
            <person name="Gomez A."/>
        </authorList>
    </citation>
    <scope>NUCLEOTIDE SEQUENCE [LARGE SCALE GENOMIC DNA]</scope>
    <source>
        <strain evidence="1">HYR1</strain>
    </source>
</reference>
<proteinExistence type="predicted"/>
<protein>
    <submittedName>
        <fullName evidence="1">Uncharacterized protein</fullName>
    </submittedName>
</protein>
<name>A0A3M7QLW2_BRAPC</name>
<dbReference type="Proteomes" id="UP000276133">
    <property type="component" value="Unassembled WGS sequence"/>
</dbReference>
<sequence>MDNFFDHNSYSNQYLFEIFKNPLTKIRRKESKDLQKFTIIIFKCFILILEKLRKLKFIYFEIYLYLTKKKEKNEMNHHKTIIKKAKIQNILIEKITIIRIVFDCPLAKTSKKACEELTKYFCEKSSDKNKVWTHRPKECQTLLFNCGVYQNIWFEKIL</sequence>
<dbReference type="EMBL" id="REGN01005720">
    <property type="protein sequence ID" value="RNA12312.1"/>
    <property type="molecule type" value="Genomic_DNA"/>
</dbReference>
<organism evidence="1 2">
    <name type="scientific">Brachionus plicatilis</name>
    <name type="common">Marine rotifer</name>
    <name type="synonym">Brachionus muelleri</name>
    <dbReference type="NCBI Taxonomy" id="10195"/>
    <lineage>
        <taxon>Eukaryota</taxon>
        <taxon>Metazoa</taxon>
        <taxon>Spiralia</taxon>
        <taxon>Gnathifera</taxon>
        <taxon>Rotifera</taxon>
        <taxon>Eurotatoria</taxon>
        <taxon>Monogononta</taxon>
        <taxon>Pseudotrocha</taxon>
        <taxon>Ploima</taxon>
        <taxon>Brachionidae</taxon>
        <taxon>Brachionus</taxon>
    </lineage>
</organism>
<evidence type="ECO:0000313" key="1">
    <source>
        <dbReference type="EMBL" id="RNA12312.1"/>
    </source>
</evidence>
<keyword evidence="2" id="KW-1185">Reference proteome</keyword>
<accession>A0A3M7QLW2</accession>